<dbReference type="Gene3D" id="3.80.10.10">
    <property type="entry name" value="Ribonuclease Inhibitor"/>
    <property type="match status" value="1"/>
</dbReference>
<organism evidence="1 2">
    <name type="scientific">Pleurotus ostreatus (strain PC15)</name>
    <name type="common">Oyster mushroom</name>
    <dbReference type="NCBI Taxonomy" id="1137138"/>
    <lineage>
        <taxon>Eukaryota</taxon>
        <taxon>Fungi</taxon>
        <taxon>Dikarya</taxon>
        <taxon>Basidiomycota</taxon>
        <taxon>Agaricomycotina</taxon>
        <taxon>Agaricomycetes</taxon>
        <taxon>Agaricomycetidae</taxon>
        <taxon>Agaricales</taxon>
        <taxon>Pleurotineae</taxon>
        <taxon>Pleurotaceae</taxon>
        <taxon>Pleurotus</taxon>
    </lineage>
</organism>
<name>A0A067NNJ8_PLEO1</name>
<dbReference type="InterPro" id="IPR032675">
    <property type="entry name" value="LRR_dom_sf"/>
</dbReference>
<dbReference type="Proteomes" id="UP000027073">
    <property type="component" value="Unassembled WGS sequence"/>
</dbReference>
<accession>A0A067NNJ8</accession>
<dbReference type="EMBL" id="KL198007">
    <property type="protein sequence ID" value="KDQ28580.1"/>
    <property type="molecule type" value="Genomic_DNA"/>
</dbReference>
<dbReference type="InParanoid" id="A0A067NNJ8"/>
<dbReference type="VEuPathDB" id="FungiDB:PLEOSDRAFT_1082628"/>
<evidence type="ECO:0000313" key="1">
    <source>
        <dbReference type="EMBL" id="KDQ28580.1"/>
    </source>
</evidence>
<dbReference type="OrthoDB" id="2447803at2759"/>
<dbReference type="AlphaFoldDB" id="A0A067NNJ8"/>
<sequence length="547" mass="61073">MTVRQKQITVETTQLTGQPEAPALLMSTTSPVQHALSIRELLFRIFLYSTNQSNAVNARVCKLWSNEALSINWYSIEADVLLNLLEPLEETSSLWPFGISSTEAWARFDEYAWRVRVLSFPPDVDYPYTIFDQVLNIKFERNRPLVPNLTAVSIDIEPDLVHRIINLFGHTSVRKLTLGPYIFDDFWGCAEPLETALKIFKSALINMPSIRTFRVSGYDESEESSTVVQAFASIVGGIDKLEEVQIPAFWLTDPVVDALAALPVLRSLEIHTADTPSPAQFTTIPAIGEDYFPSLEALSIDIDCTQAVKWFAHPRFPKTLTALFFYLPELEGSATTDAWMHLLTVIGSQLRHLRTLRHEHQYHVLRLPGAPHSFDTLRPLLSLSDLRDVSLETGHDMTIAPNELVALFNALPRLKHLYIPHTAPVDIACLADIAPVAQQLRTLTLSWRTPASPAALPRAHRPFAHLTRIDGALRCGLPAIAVAEFLEDVLPPGCSVPGTWGVAGEGPETRGLVCDVRAAFARVREKDRRRRARAWAYVGPVGRESRG</sequence>
<proteinExistence type="predicted"/>
<evidence type="ECO:0008006" key="3">
    <source>
        <dbReference type="Google" id="ProtNLM"/>
    </source>
</evidence>
<dbReference type="SUPFAM" id="SSF52047">
    <property type="entry name" value="RNI-like"/>
    <property type="match status" value="1"/>
</dbReference>
<dbReference type="STRING" id="1137138.A0A067NNJ8"/>
<evidence type="ECO:0000313" key="2">
    <source>
        <dbReference type="Proteomes" id="UP000027073"/>
    </source>
</evidence>
<protein>
    <recommendedName>
        <fullName evidence="3">F-box domain-containing protein</fullName>
    </recommendedName>
</protein>
<dbReference type="HOGENOM" id="CLU_021164_5_0_1"/>
<reference evidence="2" key="1">
    <citation type="journal article" date="2014" name="Proc. Natl. Acad. Sci. U.S.A.">
        <title>Extensive sampling of basidiomycete genomes demonstrates inadequacy of the white-rot/brown-rot paradigm for wood decay fungi.</title>
        <authorList>
            <person name="Riley R."/>
            <person name="Salamov A.A."/>
            <person name="Brown D.W."/>
            <person name="Nagy L.G."/>
            <person name="Floudas D."/>
            <person name="Held B.W."/>
            <person name="Levasseur A."/>
            <person name="Lombard V."/>
            <person name="Morin E."/>
            <person name="Otillar R."/>
            <person name="Lindquist E.A."/>
            <person name="Sun H."/>
            <person name="LaButti K.M."/>
            <person name="Schmutz J."/>
            <person name="Jabbour D."/>
            <person name="Luo H."/>
            <person name="Baker S.E."/>
            <person name="Pisabarro A.G."/>
            <person name="Walton J.D."/>
            <person name="Blanchette R.A."/>
            <person name="Henrissat B."/>
            <person name="Martin F."/>
            <person name="Cullen D."/>
            <person name="Hibbett D.S."/>
            <person name="Grigoriev I.V."/>
        </authorList>
    </citation>
    <scope>NUCLEOTIDE SEQUENCE [LARGE SCALE GENOMIC DNA]</scope>
    <source>
        <strain evidence="2">PC15</strain>
    </source>
</reference>
<gene>
    <name evidence="1" type="ORF">PLEOSDRAFT_1082628</name>
</gene>